<evidence type="ECO:0000256" key="1">
    <source>
        <dbReference type="SAM" id="MobiDB-lite"/>
    </source>
</evidence>
<evidence type="ECO:0000313" key="4">
    <source>
        <dbReference type="Proteomes" id="UP001449795"/>
    </source>
</evidence>
<dbReference type="InterPro" id="IPR002881">
    <property type="entry name" value="DUF58"/>
</dbReference>
<dbReference type="RefSeq" id="WP_342628264.1">
    <property type="nucleotide sequence ID" value="NZ_CP152276.1"/>
</dbReference>
<dbReference type="Pfam" id="PF01882">
    <property type="entry name" value="DUF58"/>
    <property type="match status" value="1"/>
</dbReference>
<name>A0ABZ3D4B2_9PROT</name>
<dbReference type="PANTHER" id="PTHR33608">
    <property type="entry name" value="BLL2464 PROTEIN"/>
    <property type="match status" value="1"/>
</dbReference>
<accession>A0ABZ3D4B2</accession>
<gene>
    <name evidence="3" type="ORF">AAC691_20465</name>
</gene>
<proteinExistence type="predicted"/>
<dbReference type="Proteomes" id="UP001449795">
    <property type="component" value="Chromosome"/>
</dbReference>
<dbReference type="EMBL" id="CP152276">
    <property type="protein sequence ID" value="XAE42593.1"/>
    <property type="molecule type" value="Genomic_DNA"/>
</dbReference>
<feature type="domain" description="DUF58" evidence="2">
    <location>
        <begin position="97"/>
        <end position="305"/>
    </location>
</feature>
<protein>
    <submittedName>
        <fullName evidence="3">DUF58 domain-containing protein</fullName>
    </submittedName>
</protein>
<feature type="region of interest" description="Disordered" evidence="1">
    <location>
        <begin position="23"/>
        <end position="46"/>
    </location>
</feature>
<sequence>MTRSAILRRLLARVRPWSDGVALREPESRAAPSGAPPLPPAAGTLAPETLAPDTLAAETLAARMPDLLLAAQRIAASLTAGRHGRRRAGPGEDFWQFRPAQPGEPVTRIDWRQSARSARAYVRETEAEAAQTVCLWCDPSASMRWRSGRTLPSKAERAMLMGLTLGAVLLRAGERVRLLDATATIDVAPGGRAALERLGVAMLRAMIAAPDNVALPHPEQVPRHARVVLLTDGLIGDGPLARMLRGLAARPARAHLLLVNDPAEAGLPYGGRVRFAGLEDEAEMTLSGVEGVRAAYRDAYARHQADLAALCRATGHDMIRHLTDQRPEQALLALYEALSEKNPSERGVGRRGFGP</sequence>
<keyword evidence="4" id="KW-1185">Reference proteome</keyword>
<evidence type="ECO:0000259" key="2">
    <source>
        <dbReference type="Pfam" id="PF01882"/>
    </source>
</evidence>
<dbReference type="PANTHER" id="PTHR33608:SF6">
    <property type="entry name" value="BLL2464 PROTEIN"/>
    <property type="match status" value="1"/>
</dbReference>
<evidence type="ECO:0000313" key="3">
    <source>
        <dbReference type="EMBL" id="XAE42593.1"/>
    </source>
</evidence>
<organism evidence="3 4">
    <name type="scientific">Nguyenibacter vanlangensis</name>
    <dbReference type="NCBI Taxonomy" id="1216886"/>
    <lineage>
        <taxon>Bacteria</taxon>
        <taxon>Pseudomonadati</taxon>
        <taxon>Pseudomonadota</taxon>
        <taxon>Alphaproteobacteria</taxon>
        <taxon>Acetobacterales</taxon>
        <taxon>Acetobacteraceae</taxon>
        <taxon>Nguyenibacter</taxon>
    </lineage>
</organism>
<reference evidence="3 4" key="1">
    <citation type="submission" date="2024-04" db="EMBL/GenBank/DDBJ databases">
        <title>Complete genome sequence of Nguyenibacter vanlangesis HBCM-1154, a strain capable of nitrogen fixation, IAA production, and phosphorus solubilization isolated from sugarcane soil.</title>
        <authorList>
            <person name="MY HANH P."/>
        </authorList>
    </citation>
    <scope>NUCLEOTIDE SEQUENCE [LARGE SCALE GENOMIC DNA]</scope>
    <source>
        <strain evidence="3 4">HBCM 1154</strain>
    </source>
</reference>